<evidence type="ECO:0000313" key="2">
    <source>
        <dbReference type="Proteomes" id="UP000193067"/>
    </source>
</evidence>
<reference evidence="1 2" key="1">
    <citation type="journal article" date="2015" name="Biotechnol. Biofuels">
        <title>Enhanced degradation of softwood versus hardwood by the white-rot fungus Pycnoporus coccineus.</title>
        <authorList>
            <person name="Couturier M."/>
            <person name="Navarro D."/>
            <person name="Chevret D."/>
            <person name="Henrissat B."/>
            <person name="Piumi F."/>
            <person name="Ruiz-Duenas F.J."/>
            <person name="Martinez A.T."/>
            <person name="Grigoriev I.V."/>
            <person name="Riley R."/>
            <person name="Lipzen A."/>
            <person name="Berrin J.G."/>
            <person name="Master E.R."/>
            <person name="Rosso M.N."/>
        </authorList>
    </citation>
    <scope>NUCLEOTIDE SEQUENCE [LARGE SCALE GENOMIC DNA]</scope>
    <source>
        <strain evidence="1 2">BRFM310</strain>
    </source>
</reference>
<dbReference type="OrthoDB" id="6511194at2759"/>
<evidence type="ECO:0008006" key="3">
    <source>
        <dbReference type="Google" id="ProtNLM"/>
    </source>
</evidence>
<proteinExistence type="predicted"/>
<gene>
    <name evidence="1" type="ORF">PYCCODRAFT_1446604</name>
</gene>
<dbReference type="PANTHER" id="PTHR35871">
    <property type="entry name" value="EXPRESSED PROTEIN"/>
    <property type="match status" value="1"/>
</dbReference>
<dbReference type="AlphaFoldDB" id="A0A1Y2IFB2"/>
<organism evidence="1 2">
    <name type="scientific">Trametes coccinea (strain BRFM310)</name>
    <name type="common">Pycnoporus coccineus</name>
    <dbReference type="NCBI Taxonomy" id="1353009"/>
    <lineage>
        <taxon>Eukaryota</taxon>
        <taxon>Fungi</taxon>
        <taxon>Dikarya</taxon>
        <taxon>Basidiomycota</taxon>
        <taxon>Agaricomycotina</taxon>
        <taxon>Agaricomycetes</taxon>
        <taxon>Polyporales</taxon>
        <taxon>Polyporaceae</taxon>
        <taxon>Trametes</taxon>
    </lineage>
</organism>
<sequence length="143" mass="16773">MKVDISKKAQIADDCCCHCMLFNEPDFTNIESILEQVCQEEGFRVVFLPKFHCEINPIEQCWGHAKHEYRLNPAASDEATLEHNVSLCGMLTYILKYANRSRQFIDTYMEGLNRKQAPWARKKYHSHWVLPNQLLEDLDKVQL</sequence>
<dbReference type="PANTHER" id="PTHR35871:SF1">
    <property type="entry name" value="CXC1-LIKE CYSTEINE CLUSTER ASSOCIATED WITH KDZ TRANSPOSASES DOMAIN-CONTAINING PROTEIN"/>
    <property type="match status" value="1"/>
</dbReference>
<name>A0A1Y2IFB2_TRAC3</name>
<accession>A0A1Y2IFB2</accession>
<dbReference type="InterPro" id="IPR036397">
    <property type="entry name" value="RNaseH_sf"/>
</dbReference>
<dbReference type="EMBL" id="KZ084124">
    <property type="protein sequence ID" value="OSC99788.1"/>
    <property type="molecule type" value="Genomic_DNA"/>
</dbReference>
<evidence type="ECO:0000313" key="1">
    <source>
        <dbReference type="EMBL" id="OSC99788.1"/>
    </source>
</evidence>
<dbReference type="Gene3D" id="3.30.420.10">
    <property type="entry name" value="Ribonuclease H-like superfamily/Ribonuclease H"/>
    <property type="match status" value="1"/>
</dbReference>
<keyword evidence="2" id="KW-1185">Reference proteome</keyword>
<protein>
    <recommendedName>
        <fullName evidence="3">Tc1-like transposase DDE domain-containing protein</fullName>
    </recommendedName>
</protein>
<dbReference type="Proteomes" id="UP000193067">
    <property type="component" value="Unassembled WGS sequence"/>
</dbReference>
<dbReference type="GO" id="GO:0003676">
    <property type="term" value="F:nucleic acid binding"/>
    <property type="evidence" value="ECO:0007669"/>
    <property type="project" value="InterPro"/>
</dbReference>